<dbReference type="InParanoid" id="Q01SE1"/>
<dbReference type="HOGENOM" id="CLU_450493_0_0_0"/>
<evidence type="ECO:0000256" key="7">
    <source>
        <dbReference type="SAM" id="Phobius"/>
    </source>
</evidence>
<dbReference type="KEGG" id="sus:Acid_6505"/>
<evidence type="ECO:0000259" key="8">
    <source>
        <dbReference type="Pfam" id="PF00924"/>
    </source>
</evidence>
<dbReference type="SUPFAM" id="SSF50182">
    <property type="entry name" value="Sm-like ribonucleoproteins"/>
    <property type="match status" value="1"/>
</dbReference>
<evidence type="ECO:0000256" key="3">
    <source>
        <dbReference type="ARBA" id="ARBA00022989"/>
    </source>
</evidence>
<dbReference type="PANTHER" id="PTHR30566">
    <property type="entry name" value="YNAI-RELATED MECHANOSENSITIVE ION CHANNEL"/>
    <property type="match status" value="1"/>
</dbReference>
<dbReference type="EMBL" id="CP000473">
    <property type="protein sequence ID" value="ABJ87429.1"/>
    <property type="molecule type" value="Genomic_DNA"/>
</dbReference>
<evidence type="ECO:0000256" key="4">
    <source>
        <dbReference type="ARBA" id="ARBA00023136"/>
    </source>
</evidence>
<dbReference type="InterPro" id="IPR006685">
    <property type="entry name" value="MscS_channel_2nd"/>
</dbReference>
<keyword evidence="2 7" id="KW-0812">Transmembrane</keyword>
<reference evidence="9" key="1">
    <citation type="submission" date="2006-10" db="EMBL/GenBank/DDBJ databases">
        <title>Complete sequence of Solibacter usitatus Ellin6076.</title>
        <authorList>
            <consortium name="US DOE Joint Genome Institute"/>
            <person name="Copeland A."/>
            <person name="Lucas S."/>
            <person name="Lapidus A."/>
            <person name="Barry K."/>
            <person name="Detter J.C."/>
            <person name="Glavina del Rio T."/>
            <person name="Hammon N."/>
            <person name="Israni S."/>
            <person name="Dalin E."/>
            <person name="Tice H."/>
            <person name="Pitluck S."/>
            <person name="Thompson L.S."/>
            <person name="Brettin T."/>
            <person name="Bruce D."/>
            <person name="Han C."/>
            <person name="Tapia R."/>
            <person name="Gilna P."/>
            <person name="Schmutz J."/>
            <person name="Larimer F."/>
            <person name="Land M."/>
            <person name="Hauser L."/>
            <person name="Kyrpides N."/>
            <person name="Mikhailova N."/>
            <person name="Janssen P.H."/>
            <person name="Kuske C.R."/>
            <person name="Richardson P."/>
        </authorList>
    </citation>
    <scope>NUCLEOTIDE SEQUENCE</scope>
    <source>
        <strain evidence="9">Ellin6076</strain>
    </source>
</reference>
<feature type="compositionally biased region" description="Basic and acidic residues" evidence="6">
    <location>
        <begin position="162"/>
        <end position="181"/>
    </location>
</feature>
<evidence type="ECO:0000313" key="9">
    <source>
        <dbReference type="EMBL" id="ABJ87429.1"/>
    </source>
</evidence>
<feature type="transmembrane region" description="Helical" evidence="7">
    <location>
        <begin position="354"/>
        <end position="375"/>
    </location>
</feature>
<dbReference type="GO" id="GO:0016020">
    <property type="term" value="C:membrane"/>
    <property type="evidence" value="ECO:0007669"/>
    <property type="project" value="UniProtKB-SubCell"/>
</dbReference>
<dbReference type="STRING" id="234267.Acid_6505"/>
<dbReference type="eggNOG" id="COG0668">
    <property type="taxonomic scope" value="Bacteria"/>
</dbReference>
<protein>
    <submittedName>
        <fullName evidence="9">MscS Mechanosensitive ion channel</fullName>
    </submittedName>
</protein>
<evidence type="ECO:0000256" key="6">
    <source>
        <dbReference type="SAM" id="MobiDB-lite"/>
    </source>
</evidence>
<proteinExistence type="predicted"/>
<keyword evidence="5" id="KW-0175">Coiled coil</keyword>
<accession>Q01SE1</accession>
<name>Q01SE1_SOLUE</name>
<dbReference type="GO" id="GO:0008381">
    <property type="term" value="F:mechanosensitive monoatomic ion channel activity"/>
    <property type="evidence" value="ECO:0007669"/>
    <property type="project" value="UniProtKB-ARBA"/>
</dbReference>
<keyword evidence="4 7" id="KW-0472">Membrane</keyword>
<dbReference type="PANTHER" id="PTHR30566:SF5">
    <property type="entry name" value="MECHANOSENSITIVE ION CHANNEL PROTEIN 1, MITOCHONDRIAL-RELATED"/>
    <property type="match status" value="1"/>
</dbReference>
<sequence length="572" mass="62668" precursor="true">MTDSRKLTAGVSGVLLAGALAALWWTRETAPNRAPAASASAIDRRLLDTARQLAAIAETPAEQELYRQSSRLADHELDQSFATAVREAAARKPPASGPLQQANARVTQTRARVAADQERIAKLSKTAASNDETTGQLEVAKAQLALDQDEFEDAQLDLARQGGDERAQLERAAQEHAEAQKEPAPVKPAPLPGTETLSGQISAWMELNDRQSRLEAARQQAARHAATLEREHNSLEAILEKKPAAAPAASTDAGDDADLEEDPAAMVARLHNLSDQRKTLMELDRRIQDAQQLAETYKGWSGIVDSRSRGVLHLLLRSVAAILGVLLAVVLLELGVRRRLHDQKDRRRIHQQRFLITLGIRAAAAIAVLFIIFGLPGQMPTIIGLATAGMTVVLRDFIVAFFGWFVLIGRHGVRVGDWVEIKGVGGEVIEVGVFKTVLLEMGTGHPTGRRVSFMNGYAIEGVYFNFSTAGQWLWDELQVTVPAGADPYRTAERIREVVEKETGDEAELAEQDWERITKQYGTRAFSARPASDLRPVAGGLDVHIRYITRGPQRHEVKSRLFKEIVALLHSTA</sequence>
<feature type="transmembrane region" description="Helical" evidence="7">
    <location>
        <begin position="314"/>
        <end position="334"/>
    </location>
</feature>
<dbReference type="AlphaFoldDB" id="Q01SE1"/>
<dbReference type="Pfam" id="PF00924">
    <property type="entry name" value="MS_channel_2nd"/>
    <property type="match status" value="1"/>
</dbReference>
<dbReference type="InterPro" id="IPR010920">
    <property type="entry name" value="LSM_dom_sf"/>
</dbReference>
<evidence type="ECO:0000256" key="1">
    <source>
        <dbReference type="ARBA" id="ARBA00004370"/>
    </source>
</evidence>
<organism evidence="9">
    <name type="scientific">Solibacter usitatus (strain Ellin6076)</name>
    <dbReference type="NCBI Taxonomy" id="234267"/>
    <lineage>
        <taxon>Bacteria</taxon>
        <taxon>Pseudomonadati</taxon>
        <taxon>Acidobacteriota</taxon>
        <taxon>Terriglobia</taxon>
        <taxon>Bryobacterales</taxon>
        <taxon>Solibacteraceae</taxon>
        <taxon>Candidatus Solibacter</taxon>
    </lineage>
</organism>
<evidence type="ECO:0000256" key="2">
    <source>
        <dbReference type="ARBA" id="ARBA00022692"/>
    </source>
</evidence>
<gene>
    <name evidence="9" type="ordered locus">Acid_6505</name>
</gene>
<dbReference type="OrthoDB" id="9809206at2"/>
<feature type="transmembrane region" description="Helical" evidence="7">
    <location>
        <begin position="381"/>
        <end position="407"/>
    </location>
</feature>
<feature type="domain" description="Mechanosensitive ion channel MscS" evidence="8">
    <location>
        <begin position="400"/>
        <end position="438"/>
    </location>
</feature>
<evidence type="ECO:0000256" key="5">
    <source>
        <dbReference type="SAM" id="Coils"/>
    </source>
</evidence>
<comment type="subcellular location">
    <subcellularLocation>
        <location evidence="1">Membrane</location>
    </subcellularLocation>
</comment>
<dbReference type="InterPro" id="IPR023408">
    <property type="entry name" value="MscS_beta-dom_sf"/>
</dbReference>
<dbReference type="Gene3D" id="2.30.30.60">
    <property type="match status" value="1"/>
</dbReference>
<keyword evidence="3 7" id="KW-1133">Transmembrane helix</keyword>
<feature type="coiled-coil region" evidence="5">
    <location>
        <begin position="211"/>
        <end position="238"/>
    </location>
</feature>
<feature type="region of interest" description="Disordered" evidence="6">
    <location>
        <begin position="162"/>
        <end position="196"/>
    </location>
</feature>